<organism evidence="2">
    <name type="scientific">Micromonas pusilla</name>
    <name type="common">Picoplanktonic green alga</name>
    <name type="synonym">Chromulina pusilla</name>
    <dbReference type="NCBI Taxonomy" id="38833"/>
    <lineage>
        <taxon>Eukaryota</taxon>
        <taxon>Viridiplantae</taxon>
        <taxon>Chlorophyta</taxon>
        <taxon>Mamiellophyceae</taxon>
        <taxon>Mamiellales</taxon>
        <taxon>Mamiellaceae</taxon>
        <taxon>Micromonas</taxon>
    </lineage>
</organism>
<proteinExistence type="predicted"/>
<evidence type="ECO:0000313" key="2">
    <source>
        <dbReference type="EMBL" id="CAD8436712.1"/>
    </source>
</evidence>
<gene>
    <name evidence="2" type="ORF">MSP1401_LOCUS4289</name>
</gene>
<dbReference type="AlphaFoldDB" id="A0A7S0GRZ5"/>
<sequence length="484" mass="52028">MGGGFTLEPHRGCKPWAAVVRLTPAMLACLEGQPGRAAITLNATGDATLRVGDNSFTFASIPEDVPGDLIRGSLESESRSLRVAGSLRCRLQPKRALAGTDGLAARVKRRVEEEAGERRARRTMVTEFVAPPDGEKKTKRQRKTTKAGRETRAPKLSSVETKTDAKTDEEPRADDETENENASRPVAAPPARVSERLAQLAGSAAKAASGRAANQLRAAALAILASRPLTFSAVHTAVSSGLASAGIAVPHRSVFEDAVKKLATYRAPGKYHLLDAAKTEGAELLAAAERDVPDQVTTPPLRFPEPPALTRANGPPLLVDDDVAAGLTDDDEELWPDERVGPPAARAAGDAARDGEWERAAEKCVERMHRLGVCETFGVRPGKKAKEKASPSSSSSSYRWAIATDAAFREAKRVYQEHYATYMAMHAALESNAAEYASASRDSRRAFRERRGARYGAMAEAFDALEHELAEVKRAVSAYAEGRR</sequence>
<feature type="compositionally biased region" description="Basic and acidic residues" evidence="1">
    <location>
        <begin position="161"/>
        <end position="170"/>
    </location>
</feature>
<feature type="region of interest" description="Disordered" evidence="1">
    <location>
        <begin position="295"/>
        <end position="316"/>
    </location>
</feature>
<feature type="compositionally biased region" description="Low complexity" evidence="1">
    <location>
        <begin position="341"/>
        <end position="350"/>
    </location>
</feature>
<accession>A0A7S0GRZ5</accession>
<evidence type="ECO:0000256" key="1">
    <source>
        <dbReference type="SAM" id="MobiDB-lite"/>
    </source>
</evidence>
<feature type="region of interest" description="Disordered" evidence="1">
    <location>
        <begin position="333"/>
        <end position="353"/>
    </location>
</feature>
<protein>
    <submittedName>
        <fullName evidence="2">Uncharacterized protein</fullName>
    </submittedName>
</protein>
<feature type="compositionally biased region" description="Basic residues" evidence="1">
    <location>
        <begin position="137"/>
        <end position="146"/>
    </location>
</feature>
<name>A0A7S0GRZ5_MICPS</name>
<reference evidence="2" key="1">
    <citation type="submission" date="2021-01" db="EMBL/GenBank/DDBJ databases">
        <authorList>
            <person name="Corre E."/>
            <person name="Pelletier E."/>
            <person name="Niang G."/>
            <person name="Scheremetjew M."/>
            <person name="Finn R."/>
            <person name="Kale V."/>
            <person name="Holt S."/>
            <person name="Cochrane G."/>
            <person name="Meng A."/>
            <person name="Brown T."/>
            <person name="Cohen L."/>
        </authorList>
    </citation>
    <scope>NUCLEOTIDE SEQUENCE</scope>
    <source>
        <strain evidence="2">CCAC1681</strain>
    </source>
</reference>
<dbReference type="EMBL" id="HBEN01005241">
    <property type="protein sequence ID" value="CAD8436712.1"/>
    <property type="molecule type" value="Transcribed_RNA"/>
</dbReference>
<feature type="region of interest" description="Disordered" evidence="1">
    <location>
        <begin position="109"/>
        <end position="192"/>
    </location>
</feature>
<feature type="compositionally biased region" description="Low complexity" evidence="1">
    <location>
        <begin position="182"/>
        <end position="192"/>
    </location>
</feature>